<proteinExistence type="inferred from homology"/>
<feature type="transmembrane region" description="Helical" evidence="4">
    <location>
        <begin position="413"/>
        <end position="440"/>
    </location>
</feature>
<dbReference type="GO" id="GO:0016020">
    <property type="term" value="C:membrane"/>
    <property type="evidence" value="ECO:0007669"/>
    <property type="project" value="InterPro"/>
</dbReference>
<comment type="caution">
    <text evidence="5">The sequence shown here is derived from an EMBL/GenBank/DDBJ whole genome shotgun (WGS) entry which is preliminary data.</text>
</comment>
<keyword evidence="6" id="KW-1185">Reference proteome</keyword>
<dbReference type="AlphaFoldDB" id="A0A7X4YS71"/>
<dbReference type="GO" id="GO:0009847">
    <property type="term" value="P:spore germination"/>
    <property type="evidence" value="ECO:0007669"/>
    <property type="project" value="InterPro"/>
</dbReference>
<dbReference type="RefSeq" id="WP_161701683.1">
    <property type="nucleotide sequence ID" value="NZ_JAAAMU010000012.1"/>
</dbReference>
<dbReference type="PANTHER" id="PTHR22550">
    <property type="entry name" value="SPORE GERMINATION PROTEIN"/>
    <property type="match status" value="1"/>
</dbReference>
<feature type="transmembrane region" description="Helical" evidence="4">
    <location>
        <begin position="293"/>
        <end position="312"/>
    </location>
</feature>
<keyword evidence="4" id="KW-0812">Transmembrane</keyword>
<evidence type="ECO:0000256" key="2">
    <source>
        <dbReference type="ARBA" id="ARBA00023136"/>
    </source>
</evidence>
<evidence type="ECO:0000313" key="5">
    <source>
        <dbReference type="EMBL" id="NBC71587.1"/>
    </source>
</evidence>
<reference evidence="5 6" key="1">
    <citation type="submission" date="2020-01" db="EMBL/GenBank/DDBJ databases">
        <title>Paenibacillus soybeanensis sp. nov. isolated from the nodules of soybean (Glycine max(L.) Merr).</title>
        <authorList>
            <person name="Wang H."/>
        </authorList>
    </citation>
    <scope>NUCLEOTIDE SEQUENCE [LARGE SCALE GENOMIC DNA]</scope>
    <source>
        <strain evidence="5 6">DSM 23054</strain>
    </source>
</reference>
<dbReference type="OrthoDB" id="1726708at2"/>
<evidence type="ECO:0000256" key="3">
    <source>
        <dbReference type="SAM" id="MobiDB-lite"/>
    </source>
</evidence>
<sequence>MNTDASPQAVSPELAVNYKLLTGIYSKCEDVIFREMKLGGARDAFVLFIDGLVNVEVLDQHIIRALRESETALDDGNALGVLGGALSVSNVLAVDSIEDAILHVSTGCVLLFVDGLTQCFAMGLAKWEKRSIEEPSAESVVRGPREGFTETISINRAMLRRKIKTPALKMLPFRLGRQTRTEVNLVYLEGVASDALVAEAQERIAGIDIDGILESGYVEGLIEDSPFSPFPQMQVSERPDVVSSGLLEGRIAILVDGTPFVLIAPATLYSMLQSPEDYYQRFYIGTLIRWLRYLFFIMTLILPSLYVSILTFHQEMVPTSLLLSIAKSREDIPFPALVEALLMEISFEALREAGVRLPKQVGAAVSIVGALVIGQAATSAGLVSAPMVMVVAITGIASFMIPQYSSGIAIRMLRFPIMILSGVLGLLGLMLGIIVIVIHLCSLRSFGVPYLQPIAPMRGSEMKDVLSRPPIWMQRKRPSLTGKSPNPNRQATNLKPEPPKGNESS</sequence>
<accession>A0A7X4YS71</accession>
<name>A0A7X4YS71_9BACL</name>
<dbReference type="PIRSF" id="PIRSF005690">
    <property type="entry name" value="GerBA"/>
    <property type="match status" value="1"/>
</dbReference>
<protein>
    <submittedName>
        <fullName evidence="5">Spore germination protein</fullName>
    </submittedName>
</protein>
<comment type="similarity">
    <text evidence="1">Belongs to the GerABKA family.</text>
</comment>
<feature type="transmembrane region" description="Helical" evidence="4">
    <location>
        <begin position="361"/>
        <end position="377"/>
    </location>
</feature>
<feature type="region of interest" description="Disordered" evidence="3">
    <location>
        <begin position="474"/>
        <end position="505"/>
    </location>
</feature>
<gene>
    <name evidence="5" type="ORF">GT003_21540</name>
</gene>
<evidence type="ECO:0000313" key="6">
    <source>
        <dbReference type="Proteomes" id="UP000558113"/>
    </source>
</evidence>
<keyword evidence="4" id="KW-1133">Transmembrane helix</keyword>
<feature type="compositionally biased region" description="Polar residues" evidence="3">
    <location>
        <begin position="481"/>
        <end position="493"/>
    </location>
</feature>
<dbReference type="PANTHER" id="PTHR22550:SF5">
    <property type="entry name" value="LEUCINE ZIPPER PROTEIN 4"/>
    <property type="match status" value="1"/>
</dbReference>
<evidence type="ECO:0000256" key="1">
    <source>
        <dbReference type="ARBA" id="ARBA00005278"/>
    </source>
</evidence>
<dbReference type="Proteomes" id="UP000558113">
    <property type="component" value="Unassembled WGS sequence"/>
</dbReference>
<dbReference type="InterPro" id="IPR004995">
    <property type="entry name" value="Spore_Ger"/>
</dbReference>
<evidence type="ECO:0000256" key="4">
    <source>
        <dbReference type="SAM" id="Phobius"/>
    </source>
</evidence>
<feature type="transmembrane region" description="Helical" evidence="4">
    <location>
        <begin position="383"/>
        <end position="401"/>
    </location>
</feature>
<dbReference type="EMBL" id="JAAAMU010000012">
    <property type="protein sequence ID" value="NBC71587.1"/>
    <property type="molecule type" value="Genomic_DNA"/>
</dbReference>
<keyword evidence="2 4" id="KW-0472">Membrane</keyword>
<dbReference type="Pfam" id="PF03323">
    <property type="entry name" value="GerA"/>
    <property type="match status" value="1"/>
</dbReference>
<organism evidence="5 6">
    <name type="scientific">Paenibacillus sacheonensis</name>
    <dbReference type="NCBI Taxonomy" id="742054"/>
    <lineage>
        <taxon>Bacteria</taxon>
        <taxon>Bacillati</taxon>
        <taxon>Bacillota</taxon>
        <taxon>Bacilli</taxon>
        <taxon>Bacillales</taxon>
        <taxon>Paenibacillaceae</taxon>
        <taxon>Paenibacillus</taxon>
    </lineage>
</organism>
<dbReference type="InterPro" id="IPR050768">
    <property type="entry name" value="UPF0353/GerABKA_families"/>
</dbReference>